<dbReference type="InterPro" id="IPR037165">
    <property type="entry name" value="AldOxase/xan_DH_Mopterin-bd_sf"/>
</dbReference>
<name>A0A5B8RK82_9ZZZZ</name>
<dbReference type="AlphaFoldDB" id="A0A5B8RK82"/>
<dbReference type="InterPro" id="IPR052516">
    <property type="entry name" value="N-heterocyclic_Hydroxylase"/>
</dbReference>
<dbReference type="EMBL" id="MN079283">
    <property type="protein sequence ID" value="QEA07565.1"/>
    <property type="molecule type" value="Genomic_DNA"/>
</dbReference>
<sequence>MESLWPGSVTDGLDPLAVEGAVALPYAIPRAAVGYAMRDVGVPVGMWRSVGHSYNAFAVECFVDELAGRAGIDPVDYRLRLLGDAPRLAAVVELAAARAGWGSPRAGRAQGIAAHACFGSYVAQVAEVSRDDDGGVRVHRVVCAVDCGIAVHPDTVAAQMEGAIAFALTATLYSRITRGTNGTVESNFHDFPLLRFSRMPRVDTHIVPSREAPGGVGEPGVPPLAPAVANAVSALTGQRLRELPLRLNSDA</sequence>
<gene>
    <name evidence="2" type="primary">iorB_3</name>
    <name evidence="2" type="ORF">KBTEX_03923</name>
</gene>
<dbReference type="PANTHER" id="PTHR47495:SF2">
    <property type="entry name" value="ALDEHYDE DEHYDROGENASE"/>
    <property type="match status" value="1"/>
</dbReference>
<dbReference type="InterPro" id="IPR046867">
    <property type="entry name" value="AldOxase/xan_DH_MoCoBD2"/>
</dbReference>
<keyword evidence="2" id="KW-0560">Oxidoreductase</keyword>
<dbReference type="Gene3D" id="3.30.365.10">
    <property type="entry name" value="Aldehyde oxidase/xanthine dehydrogenase, molybdopterin binding domain"/>
    <property type="match status" value="2"/>
</dbReference>
<dbReference type="PANTHER" id="PTHR47495">
    <property type="entry name" value="ALDEHYDE DEHYDROGENASE"/>
    <property type="match status" value="1"/>
</dbReference>
<protein>
    <submittedName>
        <fullName evidence="2">Isoquinoline 1-oxidoreductase subunit beta</fullName>
        <ecNumber evidence="2">1.3.99.16</ecNumber>
    </submittedName>
</protein>
<feature type="domain" description="Aldehyde oxidase/xanthine dehydrogenase second molybdopterin binding" evidence="1">
    <location>
        <begin position="120"/>
        <end position="200"/>
    </location>
</feature>
<dbReference type="Pfam" id="PF20256">
    <property type="entry name" value="MoCoBD_2"/>
    <property type="match status" value="1"/>
</dbReference>
<proteinExistence type="predicted"/>
<dbReference type="GO" id="GO:0047121">
    <property type="term" value="F:isoquinoline 1-oxidoreductase activity"/>
    <property type="evidence" value="ECO:0007669"/>
    <property type="project" value="UniProtKB-EC"/>
</dbReference>
<accession>A0A5B8RK82</accession>
<evidence type="ECO:0000313" key="2">
    <source>
        <dbReference type="EMBL" id="QEA07565.1"/>
    </source>
</evidence>
<reference evidence="2" key="1">
    <citation type="submission" date="2019-06" db="EMBL/GenBank/DDBJ databases">
        <authorList>
            <person name="Murdoch R.W."/>
            <person name="Fathepure B."/>
        </authorList>
    </citation>
    <scope>NUCLEOTIDE SEQUENCE</scope>
</reference>
<organism evidence="2">
    <name type="scientific">uncultured organism</name>
    <dbReference type="NCBI Taxonomy" id="155900"/>
    <lineage>
        <taxon>unclassified sequences</taxon>
        <taxon>environmental samples</taxon>
    </lineage>
</organism>
<evidence type="ECO:0000259" key="1">
    <source>
        <dbReference type="Pfam" id="PF20256"/>
    </source>
</evidence>
<dbReference type="EC" id="1.3.99.16" evidence="2"/>
<dbReference type="SUPFAM" id="SSF56003">
    <property type="entry name" value="Molybdenum cofactor-binding domain"/>
    <property type="match status" value="1"/>
</dbReference>